<accession>A0A2I7N6P0</accession>
<dbReference type="Pfam" id="PF13505">
    <property type="entry name" value="OMP_b-brl"/>
    <property type="match status" value="1"/>
</dbReference>
<evidence type="ECO:0000256" key="2">
    <source>
        <dbReference type="ARBA" id="ARBA00022729"/>
    </source>
</evidence>
<dbReference type="InterPro" id="IPR011250">
    <property type="entry name" value="OMP/PagP_B-barrel"/>
</dbReference>
<dbReference type="KEGG" id="nba:CUN60_07405"/>
<evidence type="ECO:0000313" key="6">
    <source>
        <dbReference type="Proteomes" id="UP000236655"/>
    </source>
</evidence>
<dbReference type="RefSeq" id="WP_102951429.1">
    <property type="nucleotide sequence ID" value="NZ_CP024847.1"/>
</dbReference>
<dbReference type="GO" id="GO:0009279">
    <property type="term" value="C:cell outer membrane"/>
    <property type="evidence" value="ECO:0007669"/>
    <property type="project" value="UniProtKB-SubCell"/>
</dbReference>
<feature type="chain" id="PRO_5014399761" description="Outer membrane protein beta-barrel domain-containing protein" evidence="3">
    <location>
        <begin position="21"/>
        <end position="186"/>
    </location>
</feature>
<evidence type="ECO:0000313" key="5">
    <source>
        <dbReference type="EMBL" id="AUR52133.1"/>
    </source>
</evidence>
<sequence>MLKKLFAGVVLSFITYVSNADGEPEGAYVSANVGYANVQNWWTGSLALTINGGYQFNRFFATEVGATWINGVAAQYPGNSYQSGTYGQNQSFFDVAAKGSLPFSDIFNVYIKGGLGVGLSQTDAVSSWQFTAPNVGVNTGLYLALGGELKLTNQLQLVVEDYGMMPFIGDSWGNVNVFGAGLKYNF</sequence>
<keyword evidence="6" id="KW-1185">Reference proteome</keyword>
<evidence type="ECO:0000256" key="3">
    <source>
        <dbReference type="SAM" id="SignalP"/>
    </source>
</evidence>
<comment type="subcellular location">
    <subcellularLocation>
        <location evidence="1">Cell outer membrane</location>
    </subcellularLocation>
</comment>
<dbReference type="AlphaFoldDB" id="A0A2I7N6P0"/>
<feature type="signal peptide" evidence="3">
    <location>
        <begin position="1"/>
        <end position="20"/>
    </location>
</feature>
<evidence type="ECO:0000256" key="1">
    <source>
        <dbReference type="ARBA" id="ARBA00004442"/>
    </source>
</evidence>
<dbReference type="Proteomes" id="UP000236655">
    <property type="component" value="Chromosome"/>
</dbReference>
<keyword evidence="2 3" id="KW-0732">Signal</keyword>
<name>A0A2I7N6P0_9NEIS</name>
<organism evidence="5 6">
    <name type="scientific">Aquella oligotrophica</name>
    <dbReference type="NCBI Taxonomy" id="2067065"/>
    <lineage>
        <taxon>Bacteria</taxon>
        <taxon>Pseudomonadati</taxon>
        <taxon>Pseudomonadota</taxon>
        <taxon>Betaproteobacteria</taxon>
        <taxon>Neisseriales</taxon>
        <taxon>Neisseriaceae</taxon>
        <taxon>Aquella</taxon>
    </lineage>
</organism>
<dbReference type="EMBL" id="CP024847">
    <property type="protein sequence ID" value="AUR52133.1"/>
    <property type="molecule type" value="Genomic_DNA"/>
</dbReference>
<protein>
    <recommendedName>
        <fullName evidence="4">Outer membrane protein beta-barrel domain-containing protein</fullName>
    </recommendedName>
</protein>
<dbReference type="SUPFAM" id="SSF56925">
    <property type="entry name" value="OMPA-like"/>
    <property type="match status" value="1"/>
</dbReference>
<dbReference type="OrthoDB" id="5360144at2"/>
<proteinExistence type="predicted"/>
<gene>
    <name evidence="5" type="ORF">CUN60_07405</name>
</gene>
<evidence type="ECO:0000259" key="4">
    <source>
        <dbReference type="Pfam" id="PF13505"/>
    </source>
</evidence>
<dbReference type="Gene3D" id="2.40.160.20">
    <property type="match status" value="1"/>
</dbReference>
<feature type="domain" description="Outer membrane protein beta-barrel" evidence="4">
    <location>
        <begin position="12"/>
        <end position="186"/>
    </location>
</feature>
<reference evidence="6" key="1">
    <citation type="submission" date="2017-11" db="EMBL/GenBank/DDBJ databases">
        <authorList>
            <person name="Chan K.G."/>
            <person name="Lee L.S."/>
        </authorList>
    </citation>
    <scope>NUCLEOTIDE SEQUENCE [LARGE SCALE GENOMIC DNA]</scope>
    <source>
        <strain evidence="6">DSM 100970</strain>
    </source>
</reference>
<dbReference type="InterPro" id="IPR027385">
    <property type="entry name" value="Beta-barrel_OMP"/>
</dbReference>